<protein>
    <recommendedName>
        <fullName evidence="4">Outer membrane protein beta-barrel domain-containing protein</fullName>
    </recommendedName>
</protein>
<organism evidence="2 3">
    <name type="scientific">Candidatus Lambdaproteobacteria bacterium RIFOXYD2_FULL_56_26</name>
    <dbReference type="NCBI Taxonomy" id="1817773"/>
    <lineage>
        <taxon>Bacteria</taxon>
        <taxon>Pseudomonadati</taxon>
        <taxon>Pseudomonadota</taxon>
        <taxon>Candidatus Lambdaproteobacteria</taxon>
    </lineage>
</organism>
<feature type="signal peptide" evidence="1">
    <location>
        <begin position="1"/>
        <end position="21"/>
    </location>
</feature>
<evidence type="ECO:0008006" key="4">
    <source>
        <dbReference type="Google" id="ProtNLM"/>
    </source>
</evidence>
<gene>
    <name evidence="2" type="ORF">A2557_03525</name>
</gene>
<name>A0A1F6GRF9_9PROT</name>
<sequence length="186" mass="19454">MLKRLLFTLVALSFTTSPLWAETTQSGNVILPVTDSSYKGHPVLSLVGGTLSPSAAGSESGSLVGVELSLDCPLFQASAGNVRQQISYTTYSKSNLSVSLIEINPHWMTELSPGFTAGFGPGLGLAQTSVTGGSSASYFEYGLGASASYKTGALVFGFELRNMTTGKKNNADMSNSRTLLKAGYAF</sequence>
<evidence type="ECO:0000313" key="2">
    <source>
        <dbReference type="EMBL" id="OGH00715.1"/>
    </source>
</evidence>
<dbReference type="AlphaFoldDB" id="A0A1F6GRF9"/>
<comment type="caution">
    <text evidence="2">The sequence shown here is derived from an EMBL/GenBank/DDBJ whole genome shotgun (WGS) entry which is preliminary data.</text>
</comment>
<keyword evidence="1" id="KW-0732">Signal</keyword>
<proteinExistence type="predicted"/>
<feature type="chain" id="PRO_5009524777" description="Outer membrane protein beta-barrel domain-containing protein" evidence="1">
    <location>
        <begin position="22"/>
        <end position="186"/>
    </location>
</feature>
<reference evidence="2 3" key="1">
    <citation type="journal article" date="2016" name="Nat. Commun.">
        <title>Thousands of microbial genomes shed light on interconnected biogeochemical processes in an aquifer system.</title>
        <authorList>
            <person name="Anantharaman K."/>
            <person name="Brown C.T."/>
            <person name="Hug L.A."/>
            <person name="Sharon I."/>
            <person name="Castelle C.J."/>
            <person name="Probst A.J."/>
            <person name="Thomas B.C."/>
            <person name="Singh A."/>
            <person name="Wilkins M.J."/>
            <person name="Karaoz U."/>
            <person name="Brodie E.L."/>
            <person name="Williams K.H."/>
            <person name="Hubbard S.S."/>
            <person name="Banfield J.F."/>
        </authorList>
    </citation>
    <scope>NUCLEOTIDE SEQUENCE [LARGE SCALE GENOMIC DNA]</scope>
</reference>
<accession>A0A1F6GRF9</accession>
<evidence type="ECO:0000313" key="3">
    <source>
        <dbReference type="Proteomes" id="UP000177583"/>
    </source>
</evidence>
<dbReference type="Proteomes" id="UP000177583">
    <property type="component" value="Unassembled WGS sequence"/>
</dbReference>
<dbReference type="EMBL" id="MFNF01000043">
    <property type="protein sequence ID" value="OGH00715.1"/>
    <property type="molecule type" value="Genomic_DNA"/>
</dbReference>
<evidence type="ECO:0000256" key="1">
    <source>
        <dbReference type="SAM" id="SignalP"/>
    </source>
</evidence>